<evidence type="ECO:0000313" key="1">
    <source>
        <dbReference type="EMBL" id="CAI8036686.1"/>
    </source>
</evidence>
<comment type="caution">
    <text evidence="1">The sequence shown here is derived from an EMBL/GenBank/DDBJ whole genome shotgun (WGS) entry which is preliminary data.</text>
</comment>
<organism evidence="1 2">
    <name type="scientific">Geodia barretti</name>
    <name type="common">Barrett's horny sponge</name>
    <dbReference type="NCBI Taxonomy" id="519541"/>
    <lineage>
        <taxon>Eukaryota</taxon>
        <taxon>Metazoa</taxon>
        <taxon>Porifera</taxon>
        <taxon>Demospongiae</taxon>
        <taxon>Heteroscleromorpha</taxon>
        <taxon>Tetractinellida</taxon>
        <taxon>Astrophorina</taxon>
        <taxon>Geodiidae</taxon>
        <taxon>Geodia</taxon>
    </lineage>
</organism>
<name>A0AA35X1Q5_GEOBA</name>
<protein>
    <submittedName>
        <fullName evidence="1">Uncharacterized protein</fullName>
    </submittedName>
</protein>
<dbReference type="AlphaFoldDB" id="A0AA35X1Q5"/>
<sequence>MQPIDFTAHGVKMILLDEEGRFKAKTRSNESTKT</sequence>
<reference evidence="1" key="1">
    <citation type="submission" date="2023-03" db="EMBL/GenBank/DDBJ databases">
        <authorList>
            <person name="Steffen K."/>
            <person name="Cardenas P."/>
        </authorList>
    </citation>
    <scope>NUCLEOTIDE SEQUENCE</scope>
</reference>
<proteinExistence type="predicted"/>
<keyword evidence="2" id="KW-1185">Reference proteome</keyword>
<evidence type="ECO:0000313" key="2">
    <source>
        <dbReference type="Proteomes" id="UP001174909"/>
    </source>
</evidence>
<gene>
    <name evidence="1" type="ORF">GBAR_LOCUS20535</name>
</gene>
<dbReference type="Proteomes" id="UP001174909">
    <property type="component" value="Unassembled WGS sequence"/>
</dbReference>
<accession>A0AA35X1Q5</accession>
<dbReference type="EMBL" id="CASHTH010002888">
    <property type="protein sequence ID" value="CAI8036686.1"/>
    <property type="molecule type" value="Genomic_DNA"/>
</dbReference>